<name>A0ABD1W1E7_9LAMI</name>
<evidence type="ECO:0000313" key="1">
    <source>
        <dbReference type="EMBL" id="KAL2542300.1"/>
    </source>
</evidence>
<protein>
    <submittedName>
        <fullName evidence="1">Uncharacterized protein</fullName>
    </submittedName>
</protein>
<proteinExistence type="predicted"/>
<accession>A0ABD1W1E7</accession>
<keyword evidence="2" id="KW-1185">Reference proteome</keyword>
<dbReference type="EMBL" id="JBFOLK010000001">
    <property type="protein sequence ID" value="KAL2542300.1"/>
    <property type="molecule type" value="Genomic_DNA"/>
</dbReference>
<reference evidence="2" key="1">
    <citation type="submission" date="2024-07" db="EMBL/GenBank/DDBJ databases">
        <title>Two chromosome-level genome assemblies of Korean endemic species Abeliophyllum distichum and Forsythia ovata (Oleaceae).</title>
        <authorList>
            <person name="Jang H."/>
        </authorList>
    </citation>
    <scope>NUCLEOTIDE SEQUENCE [LARGE SCALE GENOMIC DNA]</scope>
</reference>
<dbReference type="AlphaFoldDB" id="A0ABD1W1E7"/>
<comment type="caution">
    <text evidence="1">The sequence shown here is derived from an EMBL/GenBank/DDBJ whole genome shotgun (WGS) entry which is preliminary data.</text>
</comment>
<dbReference type="Proteomes" id="UP001604336">
    <property type="component" value="Unassembled WGS sequence"/>
</dbReference>
<sequence length="103" mass="11532">MSLMIMNYSVLNTIRGTMPEEENGKKFLSQIENILKRSKRVPFLVEFIKVELDPSSSSQSDSQEAAAEVISAEIKKLEKALVGVLWEAGEMEAEVAEAEVEER</sequence>
<organism evidence="1 2">
    <name type="scientific">Abeliophyllum distichum</name>
    <dbReference type="NCBI Taxonomy" id="126358"/>
    <lineage>
        <taxon>Eukaryota</taxon>
        <taxon>Viridiplantae</taxon>
        <taxon>Streptophyta</taxon>
        <taxon>Embryophyta</taxon>
        <taxon>Tracheophyta</taxon>
        <taxon>Spermatophyta</taxon>
        <taxon>Magnoliopsida</taxon>
        <taxon>eudicotyledons</taxon>
        <taxon>Gunneridae</taxon>
        <taxon>Pentapetalae</taxon>
        <taxon>asterids</taxon>
        <taxon>lamiids</taxon>
        <taxon>Lamiales</taxon>
        <taxon>Oleaceae</taxon>
        <taxon>Forsythieae</taxon>
        <taxon>Abeliophyllum</taxon>
    </lineage>
</organism>
<evidence type="ECO:0000313" key="2">
    <source>
        <dbReference type="Proteomes" id="UP001604336"/>
    </source>
</evidence>
<gene>
    <name evidence="1" type="ORF">Adt_03278</name>
</gene>